<dbReference type="Proteomes" id="UP001562425">
    <property type="component" value="Unassembled WGS sequence"/>
</dbReference>
<accession>A0ABD1DYY7</accession>
<gene>
    <name evidence="2" type="ORF">pipiens_005275</name>
</gene>
<proteinExistence type="predicted"/>
<comment type="caution">
    <text evidence="2">The sequence shown here is derived from an EMBL/GenBank/DDBJ whole genome shotgun (WGS) entry which is preliminary data.</text>
</comment>
<protein>
    <submittedName>
        <fullName evidence="2">Uncharacterized protein</fullName>
    </submittedName>
</protein>
<sequence>MDQLGTAINTLRSRLDREMPRHRRRNADIVQQHSEVVVRRRWTLQHSLNSSKVPDVRTVLRLASSDRFSSSPRWGTVAGGLSSIP</sequence>
<dbReference type="AlphaFoldDB" id="A0ABD1DYY7"/>
<evidence type="ECO:0000256" key="1">
    <source>
        <dbReference type="SAM" id="MobiDB-lite"/>
    </source>
</evidence>
<dbReference type="EMBL" id="JBEHCU010000138">
    <property type="protein sequence ID" value="KAL1404674.1"/>
    <property type="molecule type" value="Genomic_DNA"/>
</dbReference>
<keyword evidence="3" id="KW-1185">Reference proteome</keyword>
<feature type="compositionally biased region" description="Polar residues" evidence="1">
    <location>
        <begin position="1"/>
        <end position="12"/>
    </location>
</feature>
<evidence type="ECO:0000313" key="3">
    <source>
        <dbReference type="Proteomes" id="UP001562425"/>
    </source>
</evidence>
<evidence type="ECO:0000313" key="2">
    <source>
        <dbReference type="EMBL" id="KAL1404674.1"/>
    </source>
</evidence>
<feature type="region of interest" description="Disordered" evidence="1">
    <location>
        <begin position="1"/>
        <end position="22"/>
    </location>
</feature>
<name>A0ABD1DYY7_CULPP</name>
<organism evidence="2 3">
    <name type="scientific">Culex pipiens pipiens</name>
    <name type="common">Northern house mosquito</name>
    <dbReference type="NCBI Taxonomy" id="38569"/>
    <lineage>
        <taxon>Eukaryota</taxon>
        <taxon>Metazoa</taxon>
        <taxon>Ecdysozoa</taxon>
        <taxon>Arthropoda</taxon>
        <taxon>Hexapoda</taxon>
        <taxon>Insecta</taxon>
        <taxon>Pterygota</taxon>
        <taxon>Neoptera</taxon>
        <taxon>Endopterygota</taxon>
        <taxon>Diptera</taxon>
        <taxon>Nematocera</taxon>
        <taxon>Culicoidea</taxon>
        <taxon>Culicidae</taxon>
        <taxon>Culicinae</taxon>
        <taxon>Culicini</taxon>
        <taxon>Culex</taxon>
        <taxon>Culex</taxon>
    </lineage>
</organism>
<reference evidence="2 3" key="1">
    <citation type="submission" date="2024-05" db="EMBL/GenBank/DDBJ databases">
        <title>Culex pipiens pipiens assembly and annotation.</title>
        <authorList>
            <person name="Alout H."/>
            <person name="Durand T."/>
        </authorList>
    </citation>
    <scope>NUCLEOTIDE SEQUENCE [LARGE SCALE GENOMIC DNA]</scope>
    <source>
        <strain evidence="2">HA-2024</strain>
        <tissue evidence="2">Whole body</tissue>
    </source>
</reference>